<proteinExistence type="predicted"/>
<dbReference type="EMBL" id="REGN01010929">
    <property type="protein sequence ID" value="RMZ98188.1"/>
    <property type="molecule type" value="Genomic_DNA"/>
</dbReference>
<evidence type="ECO:0000313" key="1">
    <source>
        <dbReference type="EMBL" id="RMZ98188.1"/>
    </source>
</evidence>
<dbReference type="Proteomes" id="UP000276133">
    <property type="component" value="Unassembled WGS sequence"/>
</dbReference>
<gene>
    <name evidence="1" type="ORF">BpHYR1_006505</name>
</gene>
<reference evidence="1 2" key="1">
    <citation type="journal article" date="2018" name="Sci. Rep.">
        <title>Genomic signatures of local adaptation to the degree of environmental predictability in rotifers.</title>
        <authorList>
            <person name="Franch-Gras L."/>
            <person name="Hahn C."/>
            <person name="Garcia-Roger E.M."/>
            <person name="Carmona M.J."/>
            <person name="Serra M."/>
            <person name="Gomez A."/>
        </authorList>
    </citation>
    <scope>NUCLEOTIDE SEQUENCE [LARGE SCALE GENOMIC DNA]</scope>
    <source>
        <strain evidence="1">HYR1</strain>
    </source>
</reference>
<dbReference type="AlphaFoldDB" id="A0A3M7PGM5"/>
<name>A0A3M7PGM5_BRAPC</name>
<sequence>MWISTSFLDSTIVEEPDETSSETVTPTNFDSIGDETFEDTSFEIDEIAEYGIKIIFVPKYRCELLKAY</sequence>
<organism evidence="1 2">
    <name type="scientific">Brachionus plicatilis</name>
    <name type="common">Marine rotifer</name>
    <name type="synonym">Brachionus muelleri</name>
    <dbReference type="NCBI Taxonomy" id="10195"/>
    <lineage>
        <taxon>Eukaryota</taxon>
        <taxon>Metazoa</taxon>
        <taxon>Spiralia</taxon>
        <taxon>Gnathifera</taxon>
        <taxon>Rotifera</taxon>
        <taxon>Eurotatoria</taxon>
        <taxon>Monogononta</taxon>
        <taxon>Pseudotrocha</taxon>
        <taxon>Ploima</taxon>
        <taxon>Brachionidae</taxon>
        <taxon>Brachionus</taxon>
    </lineage>
</organism>
<keyword evidence="2" id="KW-1185">Reference proteome</keyword>
<comment type="caution">
    <text evidence="1">The sequence shown here is derived from an EMBL/GenBank/DDBJ whole genome shotgun (WGS) entry which is preliminary data.</text>
</comment>
<evidence type="ECO:0000313" key="2">
    <source>
        <dbReference type="Proteomes" id="UP000276133"/>
    </source>
</evidence>
<protein>
    <submittedName>
        <fullName evidence="1">Uncharacterized protein</fullName>
    </submittedName>
</protein>
<accession>A0A3M7PGM5</accession>